<dbReference type="InterPro" id="IPR029058">
    <property type="entry name" value="AB_hydrolase_fold"/>
</dbReference>
<organism evidence="3 4">
    <name type="scientific">Breznakibacter xylanolyticus</name>
    <dbReference type="NCBI Taxonomy" id="990"/>
    <lineage>
        <taxon>Bacteria</taxon>
        <taxon>Pseudomonadati</taxon>
        <taxon>Bacteroidota</taxon>
        <taxon>Bacteroidia</taxon>
        <taxon>Marinilabiliales</taxon>
        <taxon>Marinilabiliaceae</taxon>
        <taxon>Breznakibacter</taxon>
    </lineage>
</organism>
<evidence type="ECO:0000313" key="3">
    <source>
        <dbReference type="EMBL" id="PZX17350.1"/>
    </source>
</evidence>
<name>A0A2W7NBI8_9BACT</name>
<dbReference type="SUPFAM" id="SSF53474">
    <property type="entry name" value="alpha/beta-Hydrolases"/>
    <property type="match status" value="1"/>
</dbReference>
<dbReference type="PRINTS" id="PR00412">
    <property type="entry name" value="EPOXHYDRLASE"/>
</dbReference>
<evidence type="ECO:0000313" key="4">
    <source>
        <dbReference type="Proteomes" id="UP000249239"/>
    </source>
</evidence>
<reference evidence="3 4" key="1">
    <citation type="submission" date="2018-06" db="EMBL/GenBank/DDBJ databases">
        <title>Genomic Encyclopedia of Archaeal and Bacterial Type Strains, Phase II (KMG-II): from individual species to whole genera.</title>
        <authorList>
            <person name="Goeker M."/>
        </authorList>
    </citation>
    <scope>NUCLEOTIDE SEQUENCE [LARGE SCALE GENOMIC DNA]</scope>
    <source>
        <strain evidence="3 4">DSM 6779</strain>
    </source>
</reference>
<protein>
    <submittedName>
        <fullName evidence="3">Pimeloyl-ACP methyl ester carboxylesterase</fullName>
    </submittedName>
</protein>
<dbReference type="InterPro" id="IPR000073">
    <property type="entry name" value="AB_hydrolase_1"/>
</dbReference>
<feature type="domain" description="AB hydrolase-1" evidence="2">
    <location>
        <begin position="13"/>
        <end position="253"/>
    </location>
</feature>
<gene>
    <name evidence="3" type="ORF">LX69_01399</name>
</gene>
<dbReference type="PRINTS" id="PR00111">
    <property type="entry name" value="ABHYDROLASE"/>
</dbReference>
<dbReference type="PANTHER" id="PTHR46118:SF4">
    <property type="entry name" value="PROTEIN ABHD11"/>
    <property type="match status" value="1"/>
</dbReference>
<keyword evidence="4" id="KW-1185">Reference proteome</keyword>
<keyword evidence="1" id="KW-0378">Hydrolase</keyword>
<evidence type="ECO:0000256" key="1">
    <source>
        <dbReference type="ARBA" id="ARBA00022801"/>
    </source>
</evidence>
<evidence type="ECO:0000259" key="2">
    <source>
        <dbReference type="Pfam" id="PF00561"/>
    </source>
</evidence>
<dbReference type="Proteomes" id="UP000249239">
    <property type="component" value="Unassembled WGS sequence"/>
</dbReference>
<proteinExistence type="predicted"/>
<sequence>MHLHYKTYGTSGPWIMMVHGLYGSGDNWTSMARSLAPHYQIVLPDLRNHGASPHHHAHNYPELANDLLDTMNHLGIDSAHLLGHSMGGKAVMHLALKYPEKVKKLIVVDIAPVSYTHWLDNKQIENRHDHLINILRAIPISNCLTRQEIEKHAEEYIPNAMLRQFLLKNVKRNEDNTFAWKLNIEALYQNLTEIADGFTNLRATPFTNACLFIRGERSLYIEDKDIDPTRKLFPNARFITIPQAGHWLHAEKPELVLNAINTFING</sequence>
<accession>A0A2W7NBI8</accession>
<comment type="caution">
    <text evidence="3">The sequence shown here is derived from an EMBL/GenBank/DDBJ whole genome shotgun (WGS) entry which is preliminary data.</text>
</comment>
<dbReference type="PANTHER" id="PTHR46118">
    <property type="entry name" value="PROTEIN ABHD11"/>
    <property type="match status" value="1"/>
</dbReference>
<dbReference type="EMBL" id="QKZK01000009">
    <property type="protein sequence ID" value="PZX17350.1"/>
    <property type="molecule type" value="Genomic_DNA"/>
</dbReference>
<dbReference type="AlphaFoldDB" id="A0A2W7NBI8"/>
<dbReference type="Gene3D" id="3.40.50.1820">
    <property type="entry name" value="alpha/beta hydrolase"/>
    <property type="match status" value="1"/>
</dbReference>
<dbReference type="OrthoDB" id="9808398at2"/>
<dbReference type="GO" id="GO:0016787">
    <property type="term" value="F:hydrolase activity"/>
    <property type="evidence" value="ECO:0007669"/>
    <property type="project" value="UniProtKB-KW"/>
</dbReference>
<dbReference type="RefSeq" id="WP_111445091.1">
    <property type="nucleotide sequence ID" value="NZ_QKZK01000009.1"/>
</dbReference>
<dbReference type="Pfam" id="PF00561">
    <property type="entry name" value="Abhydrolase_1"/>
    <property type="match status" value="1"/>
</dbReference>
<dbReference type="InterPro" id="IPR000639">
    <property type="entry name" value="Epox_hydrolase-like"/>
</dbReference>